<feature type="domain" description="Myb-like" evidence="4">
    <location>
        <begin position="7"/>
        <end position="100"/>
    </location>
</feature>
<feature type="domain" description="HTH myb-type" evidence="5">
    <location>
        <begin position="52"/>
        <end position="104"/>
    </location>
</feature>
<evidence type="ECO:0000256" key="1">
    <source>
        <dbReference type="ARBA" id="ARBA00004123"/>
    </source>
</evidence>
<evidence type="ECO:0000313" key="6">
    <source>
        <dbReference type="EMBL" id="KAF7138368.1"/>
    </source>
</evidence>
<dbReference type="InterPro" id="IPR001005">
    <property type="entry name" value="SANT/Myb"/>
</dbReference>
<sequence>MERQRSEEVIKKGPWTAEEDEVLLNFVNNYGPRDWSSIRSMGLLPRTGKSCRLRGCKFSAEEERVVIDLQARFGNKWASIASYLPGRTDNDVKNFWSSRQKRLARILQSPPKPSNSQRNKGKALAVPEMATSQAPETEGSSSMHHQSCSSSIMGDPQMMKTLMPLPDLITPNLNNIDSLLPSLDIIKPDRQNPSTETPFQLSFTDQLLPNPKSELPLLPESQDSALGLGEANNFLASELETVPHLDFGSPFLENEKIAIPDSFFDELPADMFDYLEQYPSPSSSSL</sequence>
<dbReference type="PANTHER" id="PTHR47996">
    <property type="entry name" value="TRANSCRIPTION FACTOR DUO1"/>
    <property type="match status" value="1"/>
</dbReference>
<evidence type="ECO:0000259" key="4">
    <source>
        <dbReference type="PROSITE" id="PS50090"/>
    </source>
</evidence>
<dbReference type="PROSITE" id="PS50090">
    <property type="entry name" value="MYB_LIKE"/>
    <property type="match status" value="1"/>
</dbReference>
<evidence type="ECO:0000256" key="2">
    <source>
        <dbReference type="ARBA" id="ARBA00023242"/>
    </source>
</evidence>
<keyword evidence="7" id="KW-1185">Reference proteome</keyword>
<feature type="compositionally biased region" description="Low complexity" evidence="3">
    <location>
        <begin position="140"/>
        <end position="151"/>
    </location>
</feature>
<comment type="caution">
    <text evidence="6">The sequence shown here is derived from an EMBL/GenBank/DDBJ whole genome shotgun (WGS) entry which is preliminary data.</text>
</comment>
<dbReference type="FunFam" id="1.10.10.60:FF:000351">
    <property type="entry name" value="Transcription factor GAMYB"/>
    <property type="match status" value="1"/>
</dbReference>
<evidence type="ECO:0000313" key="7">
    <source>
        <dbReference type="Proteomes" id="UP000626092"/>
    </source>
</evidence>
<dbReference type="AlphaFoldDB" id="A0A834GNT0"/>
<dbReference type="SMART" id="SM00717">
    <property type="entry name" value="SANT"/>
    <property type="match status" value="2"/>
</dbReference>
<dbReference type="CDD" id="cd00167">
    <property type="entry name" value="SANT"/>
    <property type="match status" value="2"/>
</dbReference>
<evidence type="ECO:0000259" key="5">
    <source>
        <dbReference type="PROSITE" id="PS51294"/>
    </source>
</evidence>
<protein>
    <submittedName>
        <fullName evidence="6">Uncharacterized protein</fullName>
    </submittedName>
</protein>
<dbReference type="GO" id="GO:0005634">
    <property type="term" value="C:nucleus"/>
    <property type="evidence" value="ECO:0007669"/>
    <property type="project" value="UniProtKB-SubCell"/>
</dbReference>
<dbReference type="Proteomes" id="UP000626092">
    <property type="component" value="Unassembled WGS sequence"/>
</dbReference>
<proteinExistence type="predicted"/>
<gene>
    <name evidence="6" type="ORF">RHSIM_Rhsim07G0115100</name>
</gene>
<dbReference type="InterPro" id="IPR017930">
    <property type="entry name" value="Myb_dom"/>
</dbReference>
<feature type="domain" description="HTH myb-type" evidence="5">
    <location>
        <begin position="7"/>
        <end position="51"/>
    </location>
</feature>
<dbReference type="OrthoDB" id="2143914at2759"/>
<name>A0A834GNT0_RHOSS</name>
<feature type="region of interest" description="Disordered" evidence="3">
    <location>
        <begin position="106"/>
        <end position="157"/>
    </location>
</feature>
<feature type="compositionally biased region" description="Polar residues" evidence="3">
    <location>
        <begin position="130"/>
        <end position="139"/>
    </location>
</feature>
<comment type="subcellular location">
    <subcellularLocation>
        <location evidence="1">Nucleus</location>
    </subcellularLocation>
</comment>
<organism evidence="6 7">
    <name type="scientific">Rhododendron simsii</name>
    <name type="common">Sims's rhododendron</name>
    <dbReference type="NCBI Taxonomy" id="118357"/>
    <lineage>
        <taxon>Eukaryota</taxon>
        <taxon>Viridiplantae</taxon>
        <taxon>Streptophyta</taxon>
        <taxon>Embryophyta</taxon>
        <taxon>Tracheophyta</taxon>
        <taxon>Spermatophyta</taxon>
        <taxon>Magnoliopsida</taxon>
        <taxon>eudicotyledons</taxon>
        <taxon>Gunneridae</taxon>
        <taxon>Pentapetalae</taxon>
        <taxon>asterids</taxon>
        <taxon>Ericales</taxon>
        <taxon>Ericaceae</taxon>
        <taxon>Ericoideae</taxon>
        <taxon>Rhodoreae</taxon>
        <taxon>Rhododendron</taxon>
    </lineage>
</organism>
<dbReference type="EMBL" id="WJXA01000007">
    <property type="protein sequence ID" value="KAF7138368.1"/>
    <property type="molecule type" value="Genomic_DNA"/>
</dbReference>
<dbReference type="InterPro" id="IPR009057">
    <property type="entry name" value="Homeodomain-like_sf"/>
</dbReference>
<dbReference type="SUPFAM" id="SSF46689">
    <property type="entry name" value="Homeodomain-like"/>
    <property type="match status" value="1"/>
</dbReference>
<evidence type="ECO:0000256" key="3">
    <source>
        <dbReference type="SAM" id="MobiDB-lite"/>
    </source>
</evidence>
<reference evidence="6" key="1">
    <citation type="submission" date="2019-11" db="EMBL/GenBank/DDBJ databases">
        <authorList>
            <person name="Liu Y."/>
            <person name="Hou J."/>
            <person name="Li T.-Q."/>
            <person name="Guan C.-H."/>
            <person name="Wu X."/>
            <person name="Wu H.-Z."/>
            <person name="Ling F."/>
            <person name="Zhang R."/>
            <person name="Shi X.-G."/>
            <person name="Ren J.-P."/>
            <person name="Chen E.-F."/>
            <person name="Sun J.-M."/>
        </authorList>
    </citation>
    <scope>NUCLEOTIDE SEQUENCE</scope>
    <source>
        <strain evidence="6">Adult_tree_wgs_1</strain>
        <tissue evidence="6">Leaves</tissue>
    </source>
</reference>
<dbReference type="PANTHER" id="PTHR47996:SF1">
    <property type="entry name" value="MYB TRANSCRIPTION FACTOR"/>
    <property type="match status" value="1"/>
</dbReference>
<dbReference type="Gene3D" id="1.10.10.60">
    <property type="entry name" value="Homeodomain-like"/>
    <property type="match status" value="2"/>
</dbReference>
<dbReference type="PROSITE" id="PS51294">
    <property type="entry name" value="HTH_MYB"/>
    <property type="match status" value="2"/>
</dbReference>
<keyword evidence="2" id="KW-0539">Nucleus</keyword>
<dbReference type="Pfam" id="PF00249">
    <property type="entry name" value="Myb_DNA-binding"/>
    <property type="match status" value="2"/>
</dbReference>
<dbReference type="InterPro" id="IPR053106">
    <property type="entry name" value="Plant_Male-Germline_Reg_TFs"/>
</dbReference>
<accession>A0A834GNT0</accession>